<protein>
    <recommendedName>
        <fullName evidence="3">TM2 domain-containing protein</fullName>
    </recommendedName>
</protein>
<evidence type="ECO:0008006" key="3">
    <source>
        <dbReference type="Google" id="ProtNLM"/>
    </source>
</evidence>
<evidence type="ECO:0000313" key="1">
    <source>
        <dbReference type="EMBL" id="KAA6377835.1"/>
    </source>
</evidence>
<dbReference type="EMBL" id="SNRW01009549">
    <property type="protein sequence ID" value="KAA6377835.1"/>
    <property type="molecule type" value="Genomic_DNA"/>
</dbReference>
<reference evidence="1 2" key="1">
    <citation type="submission" date="2019-03" db="EMBL/GenBank/DDBJ databases">
        <title>Single cell metagenomics reveals metabolic interactions within the superorganism composed of flagellate Streblomastix strix and complex community of Bacteroidetes bacteria on its surface.</title>
        <authorList>
            <person name="Treitli S.C."/>
            <person name="Kolisko M."/>
            <person name="Husnik F."/>
            <person name="Keeling P."/>
            <person name="Hampl V."/>
        </authorList>
    </citation>
    <scope>NUCLEOTIDE SEQUENCE [LARGE SCALE GENOMIC DNA]</scope>
    <source>
        <strain evidence="1">ST1C</strain>
    </source>
</reference>
<evidence type="ECO:0000313" key="2">
    <source>
        <dbReference type="Proteomes" id="UP000324800"/>
    </source>
</evidence>
<gene>
    <name evidence="1" type="ORF">EZS28_026637</name>
</gene>
<organism evidence="1 2">
    <name type="scientific">Streblomastix strix</name>
    <dbReference type="NCBI Taxonomy" id="222440"/>
    <lineage>
        <taxon>Eukaryota</taxon>
        <taxon>Metamonada</taxon>
        <taxon>Preaxostyla</taxon>
        <taxon>Oxymonadida</taxon>
        <taxon>Streblomastigidae</taxon>
        <taxon>Streblomastix</taxon>
    </lineage>
</organism>
<sequence length="171" mass="19478">MPVEYRDNLNYANPNLYKYANFSKTIRNTMSDGVPGRGLGQLNTSSARTWGIVGCLFGFQGLQRYYIGERCMCCLCCLTEGFCFVGQIFDLCCLIPRQVKKINEDIRSVAHQTYDLNSAREMLLNHHIHHSQISVPPVLTTDQDPLLSSRVRSRQVSQEPFVSPNIRRTSQ</sequence>
<dbReference type="AlphaFoldDB" id="A0A5J4V6X4"/>
<comment type="caution">
    <text evidence="1">The sequence shown here is derived from an EMBL/GenBank/DDBJ whole genome shotgun (WGS) entry which is preliminary data.</text>
</comment>
<name>A0A5J4V6X4_9EUKA</name>
<dbReference type="Proteomes" id="UP000324800">
    <property type="component" value="Unassembled WGS sequence"/>
</dbReference>
<accession>A0A5J4V6X4</accession>
<proteinExistence type="predicted"/>